<protein>
    <submittedName>
        <fullName evidence="2">Uncharacterized protein</fullName>
    </submittedName>
</protein>
<feature type="transmembrane region" description="Helical" evidence="1">
    <location>
        <begin position="6"/>
        <end position="27"/>
    </location>
</feature>
<reference evidence="2 3" key="1">
    <citation type="submission" date="2015-05" db="EMBL/GenBank/DDBJ databases">
        <title>Photobacterium galathea sp. nov.</title>
        <authorList>
            <person name="Machado H."/>
            <person name="Gram L."/>
        </authorList>
    </citation>
    <scope>NUCLEOTIDE SEQUENCE [LARGE SCALE GENOMIC DNA]</scope>
    <source>
        <strain evidence="2 3">CGMCC 1.12159</strain>
    </source>
</reference>
<dbReference type="PATRIC" id="fig|1195763.3.peg.4049"/>
<sequence>MNRNDGLVLIGILGSFAALTIPVVIYLQSEGYFMFSVLYLLWIIVGNGVLFSYDQLVDLNTVKHAKNGHGALVGGSIAIKALLWPLFWKRSIE</sequence>
<dbReference type="EMBL" id="LDOT01000032">
    <property type="protein sequence ID" value="KLV03512.1"/>
    <property type="molecule type" value="Genomic_DNA"/>
</dbReference>
<keyword evidence="1" id="KW-0812">Transmembrane</keyword>
<organism evidence="2 3">
    <name type="scientific">Photobacterium aquae</name>
    <dbReference type="NCBI Taxonomy" id="1195763"/>
    <lineage>
        <taxon>Bacteria</taxon>
        <taxon>Pseudomonadati</taxon>
        <taxon>Pseudomonadota</taxon>
        <taxon>Gammaproteobacteria</taxon>
        <taxon>Vibrionales</taxon>
        <taxon>Vibrionaceae</taxon>
        <taxon>Photobacterium</taxon>
    </lineage>
</organism>
<keyword evidence="1" id="KW-0472">Membrane</keyword>
<gene>
    <name evidence="2" type="ORF">ABT56_18945</name>
</gene>
<dbReference type="AlphaFoldDB" id="A0A0J1JMX4"/>
<keyword evidence="3" id="KW-1185">Reference proteome</keyword>
<evidence type="ECO:0000313" key="2">
    <source>
        <dbReference type="EMBL" id="KLV03512.1"/>
    </source>
</evidence>
<name>A0A0J1JMX4_9GAMM</name>
<feature type="transmembrane region" description="Helical" evidence="1">
    <location>
        <begin position="32"/>
        <end position="51"/>
    </location>
</feature>
<dbReference type="STRING" id="1195763.ABT56_18945"/>
<evidence type="ECO:0000313" key="3">
    <source>
        <dbReference type="Proteomes" id="UP000036097"/>
    </source>
</evidence>
<accession>A0A0J1JMX4</accession>
<proteinExistence type="predicted"/>
<keyword evidence="1" id="KW-1133">Transmembrane helix</keyword>
<dbReference type="Proteomes" id="UP000036097">
    <property type="component" value="Unassembled WGS sequence"/>
</dbReference>
<evidence type="ECO:0000256" key="1">
    <source>
        <dbReference type="SAM" id="Phobius"/>
    </source>
</evidence>
<feature type="transmembrane region" description="Helical" evidence="1">
    <location>
        <begin position="71"/>
        <end position="88"/>
    </location>
</feature>
<comment type="caution">
    <text evidence="2">The sequence shown here is derived from an EMBL/GenBank/DDBJ whole genome shotgun (WGS) entry which is preliminary data.</text>
</comment>